<proteinExistence type="predicted"/>
<dbReference type="EMBL" id="CAJNDS010000241">
    <property type="protein sequence ID" value="CAE7032778.1"/>
    <property type="molecule type" value="Genomic_DNA"/>
</dbReference>
<feature type="region of interest" description="Disordered" evidence="3">
    <location>
        <begin position="1"/>
        <end position="36"/>
    </location>
</feature>
<accession>A0A812IBS2</accession>
<dbReference type="SUPFAM" id="SSF53335">
    <property type="entry name" value="S-adenosyl-L-methionine-dependent methyltransferases"/>
    <property type="match status" value="2"/>
</dbReference>
<dbReference type="AlphaFoldDB" id="A0A812IBS2"/>
<keyword evidence="2" id="KW-0808">Transferase</keyword>
<dbReference type="Pfam" id="PF06325">
    <property type="entry name" value="PrmA"/>
    <property type="match status" value="2"/>
</dbReference>
<keyword evidence="5" id="KW-1185">Reference proteome</keyword>
<dbReference type="PANTHER" id="PTHR11006:SF4">
    <property type="entry name" value="PROTEIN ARGININE N-METHYLTRANSFERASE 7"/>
    <property type="match status" value="1"/>
</dbReference>
<evidence type="ECO:0000256" key="2">
    <source>
        <dbReference type="PROSITE-ProRule" id="PRU01015"/>
    </source>
</evidence>
<dbReference type="Gene3D" id="3.40.50.150">
    <property type="entry name" value="Vaccinia Virus protein VP39"/>
    <property type="match status" value="2"/>
</dbReference>
<evidence type="ECO:0000313" key="4">
    <source>
        <dbReference type="EMBL" id="CAE7032778.1"/>
    </source>
</evidence>
<sequence>MSGMDAEPHSKRRKQAQSFSDFGDSDEEDDPQVQDTLPRACLCPQRLRGLRMQLVQRVNDDYFAMLRDMNRNDFYWLAMGQLPVRDCRVLDLGAGTGILSLMAAKLGARSVLAVEESADMASIVKKSAEHNCFENIIVHSGHSTSLSLAEDDRVDVIVSETFGVLLLQEGCLTSFIHARDHLAKPGAKILPAGGAQHARLLSSSTLRSTSSAAPGRPDVQHVDALRDSGRVQFSLPGGFSVNSLPDACWMSASIPILEVDFALSTLNDVPSCRDFQVRVLEDGVVDAIVTSWEAWSDKDKTMILSTEADNTKGKPWGFARDAHWGQGFQAIDLLRPDGTPDSRRSVKRGETLRLEARFSLDGESLQFRLFRLDEAIQADTGAASATQLSQMHANEQPDEVSTANTKCKPCKPAKWLADAALPLLCDTGGPSMDAKYEEDLPSNFVCSERLRGKRSVFVRAVNDDYFAFLSNPARLNFFREAFSGIVEDKTVVDLGTGAGQLAALCSQMGAKHVLAVDACSEMCELARETARRNRVSQAVQVAHFLSSSLALPDDNRADVLVSEPYDLFITGPSGSGSLEYFIDARQRLAKPTATLIPSGGAQYARLLMSHDLGMRTMSETGSSKVGLDNLSEFLDTVTLTSSRTKGFRWTCLPGLTFMSGRCCLFSLDFYKLKRSSIPRKAVVDVQVLQDGYVDAIATSWEVWAGSAGEHRFAAHAEETAHEAWAFNSDVVFGQGLQLVAEEGHQFKPFWARQGEVPASRLFLHLLRRLPTLDSGEFWCMRRVLFMLVALMSSSQVAEILELTAHISELRDRLHFTLRRKGAMATTD</sequence>
<protein>
    <submittedName>
        <fullName evidence="4">PRMT7 protein</fullName>
    </submittedName>
</protein>
<dbReference type="InterPro" id="IPR029063">
    <property type="entry name" value="SAM-dependent_MTases_sf"/>
</dbReference>
<dbReference type="Gene3D" id="2.70.160.11">
    <property type="entry name" value="Hnrnp arginine n-methyltransferase1"/>
    <property type="match status" value="2"/>
</dbReference>
<dbReference type="PROSITE" id="PS51678">
    <property type="entry name" value="SAM_MT_PRMT"/>
    <property type="match status" value="1"/>
</dbReference>
<organism evidence="4 5">
    <name type="scientific">Symbiodinium natans</name>
    <dbReference type="NCBI Taxonomy" id="878477"/>
    <lineage>
        <taxon>Eukaryota</taxon>
        <taxon>Sar</taxon>
        <taxon>Alveolata</taxon>
        <taxon>Dinophyceae</taxon>
        <taxon>Suessiales</taxon>
        <taxon>Symbiodiniaceae</taxon>
        <taxon>Symbiodinium</taxon>
    </lineage>
</organism>
<dbReference type="GO" id="GO:0032259">
    <property type="term" value="P:methylation"/>
    <property type="evidence" value="ECO:0007669"/>
    <property type="project" value="UniProtKB-KW"/>
</dbReference>
<feature type="compositionally biased region" description="Acidic residues" evidence="3">
    <location>
        <begin position="23"/>
        <end position="32"/>
    </location>
</feature>
<reference evidence="4" key="1">
    <citation type="submission" date="2021-02" db="EMBL/GenBank/DDBJ databases">
        <authorList>
            <person name="Dougan E. K."/>
            <person name="Rhodes N."/>
            <person name="Thang M."/>
            <person name="Chan C."/>
        </authorList>
    </citation>
    <scope>NUCLEOTIDE SEQUENCE</scope>
</reference>
<dbReference type="CDD" id="cd02440">
    <property type="entry name" value="AdoMet_MTases"/>
    <property type="match status" value="2"/>
</dbReference>
<comment type="caution">
    <text evidence="4">The sequence shown here is derived from an EMBL/GenBank/DDBJ whole genome shotgun (WGS) entry which is preliminary data.</text>
</comment>
<keyword evidence="1 2" id="KW-0949">S-adenosyl-L-methionine</keyword>
<dbReference type="Proteomes" id="UP000604046">
    <property type="component" value="Unassembled WGS sequence"/>
</dbReference>
<dbReference type="GO" id="GO:0042054">
    <property type="term" value="F:histone methyltransferase activity"/>
    <property type="evidence" value="ECO:0007669"/>
    <property type="project" value="TreeGrafter"/>
</dbReference>
<name>A0A812IBS2_9DINO</name>
<dbReference type="GO" id="GO:0016274">
    <property type="term" value="F:protein-arginine N-methyltransferase activity"/>
    <property type="evidence" value="ECO:0007669"/>
    <property type="project" value="InterPro"/>
</dbReference>
<keyword evidence="2" id="KW-0489">Methyltransferase</keyword>
<gene>
    <name evidence="4" type="primary">PRMT7</name>
    <name evidence="4" type="ORF">SNAT2548_LOCUS3931</name>
</gene>
<evidence type="ECO:0000313" key="5">
    <source>
        <dbReference type="Proteomes" id="UP000604046"/>
    </source>
</evidence>
<dbReference type="OrthoDB" id="417298at2759"/>
<evidence type="ECO:0000256" key="3">
    <source>
        <dbReference type="SAM" id="MobiDB-lite"/>
    </source>
</evidence>
<evidence type="ECO:0000256" key="1">
    <source>
        <dbReference type="ARBA" id="ARBA00022691"/>
    </source>
</evidence>
<dbReference type="PANTHER" id="PTHR11006">
    <property type="entry name" value="PROTEIN ARGININE N-METHYLTRANSFERASE"/>
    <property type="match status" value="1"/>
</dbReference>
<dbReference type="InterPro" id="IPR025799">
    <property type="entry name" value="Arg_MeTrfase"/>
</dbReference>